<evidence type="ECO:0000313" key="2">
    <source>
        <dbReference type="EMBL" id="SNB83916.1"/>
    </source>
</evidence>
<evidence type="ECO:0000259" key="1">
    <source>
        <dbReference type="PROSITE" id="PS50532"/>
    </source>
</evidence>
<dbReference type="GO" id="GO:0003677">
    <property type="term" value="F:DNA binding"/>
    <property type="evidence" value="ECO:0007669"/>
    <property type="project" value="UniProtKB-KW"/>
</dbReference>
<sequence>MPANRELTMRQMRLLLRLHSNGASGREISRAVGAARSTVQDALKRAAAAGLSWPLLPELTDAALEEKLLARPATSAGKRLRPEPEWAVSAVLLPPSKSRRDRRV</sequence>
<proteinExistence type="predicted"/>
<keyword evidence="2" id="KW-0238">DNA-binding</keyword>
<keyword evidence="3" id="KW-1185">Reference proteome</keyword>
<dbReference type="InterPro" id="IPR017895">
    <property type="entry name" value="HTH_IS408/IS1162_type"/>
</dbReference>
<dbReference type="AlphaFoldDB" id="A0A212SED7"/>
<protein>
    <submittedName>
        <fullName evidence="2">Homeodomain-like domain-containing protein</fullName>
    </submittedName>
</protein>
<name>A0A212SED7_RHOAC</name>
<feature type="domain" description="HTH IS408-type" evidence="1">
    <location>
        <begin position="12"/>
        <end position="93"/>
    </location>
</feature>
<dbReference type="Proteomes" id="UP000198418">
    <property type="component" value="Unassembled WGS sequence"/>
</dbReference>
<reference evidence="3" key="1">
    <citation type="submission" date="2017-06" db="EMBL/GenBank/DDBJ databases">
        <authorList>
            <person name="Varghese N."/>
            <person name="Submissions S."/>
        </authorList>
    </citation>
    <scope>NUCLEOTIDE SEQUENCE [LARGE SCALE GENOMIC DNA]</scope>
    <source>
        <strain evidence="3">DSM 137</strain>
    </source>
</reference>
<keyword evidence="2" id="KW-0371">Homeobox</keyword>
<dbReference type="PROSITE" id="PS50532">
    <property type="entry name" value="HTH_IS408"/>
    <property type="match status" value="1"/>
</dbReference>
<dbReference type="InterPro" id="IPR036388">
    <property type="entry name" value="WH-like_DNA-bd_sf"/>
</dbReference>
<dbReference type="EMBL" id="FYDG01000031">
    <property type="protein sequence ID" value="SNB83916.1"/>
    <property type="molecule type" value="Genomic_DNA"/>
</dbReference>
<dbReference type="Gene3D" id="1.10.10.10">
    <property type="entry name" value="Winged helix-like DNA-binding domain superfamily/Winged helix DNA-binding domain"/>
    <property type="match status" value="1"/>
</dbReference>
<evidence type="ECO:0000313" key="3">
    <source>
        <dbReference type="Proteomes" id="UP000198418"/>
    </source>
</evidence>
<accession>A0A212SED7</accession>
<organism evidence="2 3">
    <name type="scientific">Rhodoblastus acidophilus</name>
    <name type="common">Rhodopseudomonas acidophila</name>
    <dbReference type="NCBI Taxonomy" id="1074"/>
    <lineage>
        <taxon>Bacteria</taxon>
        <taxon>Pseudomonadati</taxon>
        <taxon>Pseudomonadota</taxon>
        <taxon>Alphaproteobacteria</taxon>
        <taxon>Hyphomicrobiales</taxon>
        <taxon>Rhodoblastaceae</taxon>
        <taxon>Rhodoblastus</taxon>
    </lineage>
</organism>
<gene>
    <name evidence="2" type="ORF">SAMN06265338_13116</name>
</gene>